<gene>
    <name evidence="1" type="ORF">LVIROSA_LOCUS25590</name>
</gene>
<sequence>MPVSPKINFTADFILLPPTNLDPNQSDLYRRRSHLPDLHHFPLASNFIHAINFYNRFLTVNTSTNLTV</sequence>
<keyword evidence="2" id="KW-1185">Reference proteome</keyword>
<organism evidence="1 2">
    <name type="scientific">Lactuca virosa</name>
    <dbReference type="NCBI Taxonomy" id="75947"/>
    <lineage>
        <taxon>Eukaryota</taxon>
        <taxon>Viridiplantae</taxon>
        <taxon>Streptophyta</taxon>
        <taxon>Embryophyta</taxon>
        <taxon>Tracheophyta</taxon>
        <taxon>Spermatophyta</taxon>
        <taxon>Magnoliopsida</taxon>
        <taxon>eudicotyledons</taxon>
        <taxon>Gunneridae</taxon>
        <taxon>Pentapetalae</taxon>
        <taxon>asterids</taxon>
        <taxon>campanulids</taxon>
        <taxon>Asterales</taxon>
        <taxon>Asteraceae</taxon>
        <taxon>Cichorioideae</taxon>
        <taxon>Cichorieae</taxon>
        <taxon>Lactucinae</taxon>
        <taxon>Lactuca</taxon>
    </lineage>
</organism>
<reference evidence="1 2" key="1">
    <citation type="submission" date="2022-01" db="EMBL/GenBank/DDBJ databases">
        <authorList>
            <person name="Xiong W."/>
            <person name="Schranz E."/>
        </authorList>
    </citation>
    <scope>NUCLEOTIDE SEQUENCE [LARGE SCALE GENOMIC DNA]</scope>
</reference>
<dbReference type="Proteomes" id="UP001157418">
    <property type="component" value="Unassembled WGS sequence"/>
</dbReference>
<dbReference type="AlphaFoldDB" id="A0AAU9NNM2"/>
<accession>A0AAU9NNM2</accession>
<dbReference type="EMBL" id="CAKMRJ010004787">
    <property type="protein sequence ID" value="CAH1439396.1"/>
    <property type="molecule type" value="Genomic_DNA"/>
</dbReference>
<name>A0AAU9NNM2_9ASTR</name>
<evidence type="ECO:0000313" key="1">
    <source>
        <dbReference type="EMBL" id="CAH1439396.1"/>
    </source>
</evidence>
<protein>
    <submittedName>
        <fullName evidence="1">Uncharacterized protein</fullName>
    </submittedName>
</protein>
<proteinExistence type="predicted"/>
<comment type="caution">
    <text evidence="1">The sequence shown here is derived from an EMBL/GenBank/DDBJ whole genome shotgun (WGS) entry which is preliminary data.</text>
</comment>
<evidence type="ECO:0000313" key="2">
    <source>
        <dbReference type="Proteomes" id="UP001157418"/>
    </source>
</evidence>